<evidence type="ECO:0000259" key="2">
    <source>
        <dbReference type="Pfam" id="PF11396"/>
    </source>
</evidence>
<keyword evidence="1" id="KW-0732">Signal</keyword>
<protein>
    <recommendedName>
        <fullName evidence="2">Putative beta-lactamase-inhibitor-like PepSY-like domain-containing protein</fullName>
    </recommendedName>
</protein>
<dbReference type="EMBL" id="BKCF01000001">
    <property type="protein sequence ID" value="GEQ85710.1"/>
    <property type="molecule type" value="Genomic_DNA"/>
</dbReference>
<evidence type="ECO:0000256" key="1">
    <source>
        <dbReference type="SAM" id="SignalP"/>
    </source>
</evidence>
<dbReference type="Pfam" id="PF11396">
    <property type="entry name" value="PepSY_like"/>
    <property type="match status" value="1"/>
</dbReference>
<proteinExistence type="predicted"/>
<evidence type="ECO:0000313" key="3">
    <source>
        <dbReference type="EMBL" id="GEQ85710.1"/>
    </source>
</evidence>
<accession>A0A5J4FUW4</accession>
<reference evidence="3 4" key="1">
    <citation type="submission" date="2019-08" db="EMBL/GenBank/DDBJ databases">
        <title>Ulvibacter marinistellae sp. nov., isolated from a starfish, Patiria pectinifera.</title>
        <authorList>
            <person name="Kawano K."/>
            <person name="Ushijima N."/>
            <person name="Kihara M."/>
            <person name="Itoh H."/>
        </authorList>
    </citation>
    <scope>NUCLEOTIDE SEQUENCE [LARGE SCALE GENOMIC DNA]</scope>
    <source>
        <strain evidence="3 4">KK4</strain>
    </source>
</reference>
<dbReference type="SUPFAM" id="SSF160574">
    <property type="entry name" value="BT0923-like"/>
    <property type="match status" value="1"/>
</dbReference>
<name>A0A5J4FUW4_9FLAO</name>
<keyword evidence="4" id="KW-1185">Reference proteome</keyword>
<dbReference type="InterPro" id="IPR021533">
    <property type="entry name" value="PepSY-like"/>
</dbReference>
<dbReference type="Gene3D" id="3.10.450.360">
    <property type="match status" value="1"/>
</dbReference>
<dbReference type="AlphaFoldDB" id="A0A5J4FUW4"/>
<dbReference type="RefSeq" id="WP_151893612.1">
    <property type="nucleotide sequence ID" value="NZ_BKCF01000001.1"/>
</dbReference>
<feature type="domain" description="Putative beta-lactamase-inhibitor-like PepSY-like" evidence="2">
    <location>
        <begin position="54"/>
        <end position="141"/>
    </location>
</feature>
<organism evidence="3 4">
    <name type="scientific">Patiriisocius marinistellae</name>
    <dbReference type="NCBI Taxonomy" id="2494560"/>
    <lineage>
        <taxon>Bacteria</taxon>
        <taxon>Pseudomonadati</taxon>
        <taxon>Bacteroidota</taxon>
        <taxon>Flavobacteriia</taxon>
        <taxon>Flavobacteriales</taxon>
        <taxon>Flavobacteriaceae</taxon>
        <taxon>Patiriisocius</taxon>
    </lineage>
</organism>
<comment type="caution">
    <text evidence="3">The sequence shown here is derived from an EMBL/GenBank/DDBJ whole genome shotgun (WGS) entry which is preliminary data.</text>
</comment>
<feature type="chain" id="PRO_5023919177" description="Putative beta-lactamase-inhibitor-like PepSY-like domain-containing protein" evidence="1">
    <location>
        <begin position="20"/>
        <end position="144"/>
    </location>
</feature>
<gene>
    <name evidence="3" type="ORF">ULMS_12180</name>
</gene>
<sequence length="144" mass="16680">MKNLKFAVIALFATAALSAQDLMMEQVPDNLITSFNKAYPTATNVEWELEEMNYKVEFDFNSIENEIWYSKEGIIVKIEKELTKNQLPSAISDVVQSKYPKYNIDEIELTEENGNNTYELELEKWFAKDVKIVITEDGNILRTK</sequence>
<dbReference type="Proteomes" id="UP000326994">
    <property type="component" value="Unassembled WGS sequence"/>
</dbReference>
<dbReference type="OrthoDB" id="1121502at2"/>
<feature type="signal peptide" evidence="1">
    <location>
        <begin position="1"/>
        <end position="19"/>
    </location>
</feature>
<evidence type="ECO:0000313" key="4">
    <source>
        <dbReference type="Proteomes" id="UP000326994"/>
    </source>
</evidence>